<dbReference type="Gene3D" id="2.10.260.10">
    <property type="match status" value="1"/>
</dbReference>
<organism evidence="2 3">
    <name type="scientific">Paenibacillus profundus</name>
    <dbReference type="NCBI Taxonomy" id="1173085"/>
    <lineage>
        <taxon>Bacteria</taxon>
        <taxon>Bacillati</taxon>
        <taxon>Bacillota</taxon>
        <taxon>Bacilli</taxon>
        <taxon>Bacillales</taxon>
        <taxon>Paenibacillaceae</taxon>
        <taxon>Paenibacillus</taxon>
    </lineage>
</organism>
<dbReference type="GO" id="GO:0003677">
    <property type="term" value="F:DNA binding"/>
    <property type="evidence" value="ECO:0007669"/>
    <property type="project" value="UniProtKB-KW"/>
</dbReference>
<keyword evidence="3" id="KW-1185">Reference proteome</keyword>
<protein>
    <submittedName>
        <fullName evidence="2">AbrB/MazE/SpoVT family DNA-binding domain-containing protein</fullName>
    </submittedName>
</protein>
<feature type="domain" description="SpoVT-AbrB" evidence="1">
    <location>
        <begin position="7"/>
        <end position="54"/>
    </location>
</feature>
<keyword evidence="2" id="KW-0238">DNA-binding</keyword>
<reference evidence="2 3" key="1">
    <citation type="submission" date="2021-11" db="EMBL/GenBank/DDBJ databases">
        <title>Draft genome sequence of Paenibacillus profundus YoMME, a new Gram-positive bacteria with exoelectrogenic properties.</title>
        <authorList>
            <person name="Hubenova Y."/>
            <person name="Hubenova E."/>
            <person name="Manasiev Y."/>
            <person name="Peykov S."/>
            <person name="Mitov M."/>
        </authorList>
    </citation>
    <scope>NUCLEOTIDE SEQUENCE [LARGE SCALE GENOMIC DNA]</scope>
    <source>
        <strain evidence="2 3">YoMME</strain>
    </source>
</reference>
<evidence type="ECO:0000259" key="1">
    <source>
        <dbReference type="SMART" id="SM00966"/>
    </source>
</evidence>
<evidence type="ECO:0000313" key="2">
    <source>
        <dbReference type="EMBL" id="MCE5168574.1"/>
    </source>
</evidence>
<dbReference type="InterPro" id="IPR037914">
    <property type="entry name" value="SpoVT-AbrB_sf"/>
</dbReference>
<gene>
    <name evidence="2" type="ORF">LQV63_04510</name>
</gene>
<sequence length="67" mass="7750">MKKRKLLRIGNSYGLILPKEILSKLHAQYGDTFEMEVKEQTGELIIRKIRHAESAYRPTPTRPPLTS</sequence>
<dbReference type="RefSeq" id="WP_019420039.1">
    <property type="nucleotide sequence ID" value="NZ_JAJNBZ010000002.1"/>
</dbReference>
<dbReference type="SMART" id="SM00966">
    <property type="entry name" value="SpoVT_AbrB"/>
    <property type="match status" value="1"/>
</dbReference>
<name>A0ABS8YCH4_9BACL</name>
<dbReference type="InterPro" id="IPR007159">
    <property type="entry name" value="SpoVT-AbrB_dom"/>
</dbReference>
<evidence type="ECO:0000313" key="3">
    <source>
        <dbReference type="Proteomes" id="UP001199916"/>
    </source>
</evidence>
<comment type="caution">
    <text evidence="2">The sequence shown here is derived from an EMBL/GenBank/DDBJ whole genome shotgun (WGS) entry which is preliminary data.</text>
</comment>
<accession>A0ABS8YCH4</accession>
<dbReference type="SUPFAM" id="SSF89447">
    <property type="entry name" value="AbrB/MazE/MraZ-like"/>
    <property type="match status" value="1"/>
</dbReference>
<dbReference type="EMBL" id="JAJNBZ010000002">
    <property type="protein sequence ID" value="MCE5168574.1"/>
    <property type="molecule type" value="Genomic_DNA"/>
</dbReference>
<dbReference type="Proteomes" id="UP001199916">
    <property type="component" value="Unassembled WGS sequence"/>
</dbReference>
<proteinExistence type="predicted"/>
<dbReference type="Pfam" id="PF04014">
    <property type="entry name" value="MazE_antitoxin"/>
    <property type="match status" value="1"/>
</dbReference>